<dbReference type="GeneID" id="27337557"/>
<accession>A0A0D2BII2</accession>
<feature type="compositionally biased region" description="Polar residues" evidence="5">
    <location>
        <begin position="1"/>
        <end position="12"/>
    </location>
</feature>
<evidence type="ECO:0000259" key="6">
    <source>
        <dbReference type="PROSITE" id="PS51044"/>
    </source>
</evidence>
<feature type="compositionally biased region" description="Polar residues" evidence="5">
    <location>
        <begin position="60"/>
        <end position="82"/>
    </location>
</feature>
<evidence type="ECO:0000256" key="4">
    <source>
        <dbReference type="PROSITE-ProRule" id="PRU00452"/>
    </source>
</evidence>
<name>A0A0D2BII2_9EURO</name>
<dbReference type="HOGENOM" id="CLU_005443_0_0_1"/>
<dbReference type="InterPro" id="IPR004181">
    <property type="entry name" value="Znf_MIZ"/>
</dbReference>
<evidence type="ECO:0000256" key="5">
    <source>
        <dbReference type="SAM" id="MobiDB-lite"/>
    </source>
</evidence>
<keyword evidence="2 4" id="KW-0863">Zinc-finger</keyword>
<proteinExistence type="predicted"/>
<feature type="compositionally biased region" description="Basic residues" evidence="5">
    <location>
        <begin position="38"/>
        <end position="48"/>
    </location>
</feature>
<feature type="domain" description="SP-RING-type" evidence="6">
    <location>
        <begin position="706"/>
        <end position="798"/>
    </location>
</feature>
<dbReference type="AlphaFoldDB" id="A0A0D2BII2"/>
<evidence type="ECO:0000256" key="2">
    <source>
        <dbReference type="ARBA" id="ARBA00022771"/>
    </source>
</evidence>
<protein>
    <recommendedName>
        <fullName evidence="6">SP-RING-type domain-containing protein</fullName>
    </recommendedName>
</protein>
<dbReference type="GO" id="GO:0008270">
    <property type="term" value="F:zinc ion binding"/>
    <property type="evidence" value="ECO:0007669"/>
    <property type="project" value="UniProtKB-KW"/>
</dbReference>
<keyword evidence="3" id="KW-0862">Zinc</keyword>
<dbReference type="STRING" id="91928.A0A0D2BII2"/>
<sequence>MPTDNPTSSSPAGRSDPSPLPPSTTSGEHANGAPSHSSVHRLGKRRRKASEITNRRDSRTMISSDKSAASSQLPTPLNSPITPGTNILTMQFESALARIGTVNAVDRQRISMLGEACRVNDVFFIVMHLFFCSWSSGQPQVVSQLGLDQSHVSGLMNLQQHLLFGNRYLSPAVAELFSRFPVPANHCLTPTPTPQALVLASQVSPVKRFLSTLVQDWTTTWNVFSRAEGPPCPIQLKYFLKLPSVVLQATIYKMFVRLRTADARWSTIASELFEQALKDPAQTTLSVEELVAANGSQVTKPAADFLRQYMSTMARYFAGQPGLQGQSLPRQGESNQVSALASRTVQLSPVPVPEPAAPLFYQQASIGSLQPGLLSDVAGPIRASHTEQLPFTVPQGQAPTMGAVMTPAQAMLNSCILPTQTFTIHQNTGHQPRNRTSIVPQGGGDGHVQAQRGAHVPQMIPVTAVRQARPRDAFMGRDGNVTLPILATPEPDRYALHQADLHTPPMDKVNSLDGVPQSKWYQYVETIITRSKLLNVDSPMAEWTFEVPEQYWARKAQSEEVVGDSFTAHRKIVNGSTQFRLKCIGSDNNQDLQNIAESEYITLPTQWPRHLSASVNDNMGIDFRRRAHHGADIPADVTDYFQEGVNEVVICINFDPRERSMSYLMAIEVITVADREVVRSMVGQADAADVMASIVATLQSHPDGTDDADLVVAQSYISIDLVDPFMSCIWSTPTRSRACRHRECFDLDAYLDSRTNHGGVTKPDQWKCPICKKDARPQMLVIDGFLTNVRKALDATDSLDVKAIVVSRDGSWETKVDPSVQAKVKPRNDMQAPNSHAHAAGASDLLSNVSGEADPTSTPQTEVFIILDDDDDDDHDD</sequence>
<dbReference type="OrthoDB" id="27975at2759"/>
<evidence type="ECO:0000313" key="7">
    <source>
        <dbReference type="EMBL" id="KIW11174.1"/>
    </source>
</evidence>
<dbReference type="InterPro" id="IPR013083">
    <property type="entry name" value="Znf_RING/FYVE/PHD"/>
</dbReference>
<reference evidence="7 8" key="1">
    <citation type="submission" date="2015-01" db="EMBL/GenBank/DDBJ databases">
        <title>The Genome Sequence of Exophiala spinifera CBS89968.</title>
        <authorList>
            <consortium name="The Broad Institute Genomics Platform"/>
            <person name="Cuomo C."/>
            <person name="de Hoog S."/>
            <person name="Gorbushina A."/>
            <person name="Stielow B."/>
            <person name="Teixiera M."/>
            <person name="Abouelleil A."/>
            <person name="Chapman S.B."/>
            <person name="Priest M."/>
            <person name="Young S.K."/>
            <person name="Wortman J."/>
            <person name="Nusbaum C."/>
            <person name="Birren B."/>
        </authorList>
    </citation>
    <scope>NUCLEOTIDE SEQUENCE [LARGE SCALE GENOMIC DNA]</scope>
    <source>
        <strain evidence="7 8">CBS 89968</strain>
    </source>
</reference>
<dbReference type="PANTHER" id="PTHR10782">
    <property type="entry name" value="ZINC FINGER MIZ DOMAIN-CONTAINING PROTEIN"/>
    <property type="match status" value="1"/>
</dbReference>
<keyword evidence="8" id="KW-1185">Reference proteome</keyword>
<dbReference type="VEuPathDB" id="FungiDB:PV08_10474"/>
<dbReference type="PANTHER" id="PTHR10782:SF4">
    <property type="entry name" value="TONALLI, ISOFORM E"/>
    <property type="match status" value="1"/>
</dbReference>
<dbReference type="Pfam" id="PF02891">
    <property type="entry name" value="zf-MIZ"/>
    <property type="match status" value="1"/>
</dbReference>
<feature type="region of interest" description="Disordered" evidence="5">
    <location>
        <begin position="1"/>
        <end position="82"/>
    </location>
</feature>
<dbReference type="Gene3D" id="3.30.40.10">
    <property type="entry name" value="Zinc/RING finger domain, C3HC4 (zinc finger)"/>
    <property type="match status" value="1"/>
</dbReference>
<dbReference type="GO" id="GO:0061665">
    <property type="term" value="F:SUMO ligase activity"/>
    <property type="evidence" value="ECO:0007669"/>
    <property type="project" value="TreeGrafter"/>
</dbReference>
<dbReference type="RefSeq" id="XP_016231390.1">
    <property type="nucleotide sequence ID" value="XM_016384788.1"/>
</dbReference>
<evidence type="ECO:0000256" key="1">
    <source>
        <dbReference type="ARBA" id="ARBA00022723"/>
    </source>
</evidence>
<dbReference type="PROSITE" id="PS51044">
    <property type="entry name" value="ZF_SP_RING"/>
    <property type="match status" value="1"/>
</dbReference>
<feature type="compositionally biased region" description="Basic and acidic residues" evidence="5">
    <location>
        <begin position="49"/>
        <end position="59"/>
    </location>
</feature>
<evidence type="ECO:0000313" key="8">
    <source>
        <dbReference type="Proteomes" id="UP000053328"/>
    </source>
</evidence>
<keyword evidence="1" id="KW-0479">Metal-binding</keyword>
<organism evidence="7 8">
    <name type="scientific">Exophiala spinifera</name>
    <dbReference type="NCBI Taxonomy" id="91928"/>
    <lineage>
        <taxon>Eukaryota</taxon>
        <taxon>Fungi</taxon>
        <taxon>Dikarya</taxon>
        <taxon>Ascomycota</taxon>
        <taxon>Pezizomycotina</taxon>
        <taxon>Eurotiomycetes</taxon>
        <taxon>Chaetothyriomycetidae</taxon>
        <taxon>Chaetothyriales</taxon>
        <taxon>Herpotrichiellaceae</taxon>
        <taxon>Exophiala</taxon>
    </lineage>
</organism>
<dbReference type="EMBL" id="KN847499">
    <property type="protein sequence ID" value="KIW11174.1"/>
    <property type="molecule type" value="Genomic_DNA"/>
</dbReference>
<dbReference type="GO" id="GO:0016925">
    <property type="term" value="P:protein sumoylation"/>
    <property type="evidence" value="ECO:0007669"/>
    <property type="project" value="TreeGrafter"/>
</dbReference>
<dbReference type="GO" id="GO:0000785">
    <property type="term" value="C:chromatin"/>
    <property type="evidence" value="ECO:0007669"/>
    <property type="project" value="TreeGrafter"/>
</dbReference>
<gene>
    <name evidence="7" type="ORF">PV08_10474</name>
</gene>
<evidence type="ECO:0000256" key="3">
    <source>
        <dbReference type="ARBA" id="ARBA00022833"/>
    </source>
</evidence>
<dbReference type="Proteomes" id="UP000053328">
    <property type="component" value="Unassembled WGS sequence"/>
</dbReference>